<dbReference type="RefSeq" id="WP_288183234.1">
    <property type="nucleotide sequence ID" value="NZ_LT608335.1"/>
</dbReference>
<gene>
    <name evidence="2" type="ORF">KL86SPO_20218</name>
</gene>
<reference evidence="2" key="1">
    <citation type="submission" date="2016-08" db="EMBL/GenBank/DDBJ databases">
        <authorList>
            <person name="Seilhamer J.J."/>
        </authorList>
    </citation>
    <scope>NUCLEOTIDE SEQUENCE</scope>
    <source>
        <strain evidence="2">86</strain>
    </source>
</reference>
<dbReference type="InterPro" id="IPR035093">
    <property type="entry name" value="RelE/ParE_toxin_dom_sf"/>
</dbReference>
<dbReference type="Pfam" id="PF05016">
    <property type="entry name" value="ParE_toxin"/>
    <property type="match status" value="1"/>
</dbReference>
<evidence type="ECO:0000256" key="1">
    <source>
        <dbReference type="ARBA" id="ARBA00022649"/>
    </source>
</evidence>
<dbReference type="EMBL" id="FMJE01000002">
    <property type="protein sequence ID" value="SCM78745.1"/>
    <property type="molecule type" value="Genomic_DNA"/>
</dbReference>
<dbReference type="Gene3D" id="3.30.2310.20">
    <property type="entry name" value="RelE-like"/>
    <property type="match status" value="1"/>
</dbReference>
<keyword evidence="1" id="KW-1277">Toxin-antitoxin system</keyword>
<evidence type="ECO:0000313" key="2">
    <source>
        <dbReference type="EMBL" id="SCM78745.1"/>
    </source>
</evidence>
<organism evidence="2">
    <name type="scientific">uncultured Sporomusa sp</name>
    <dbReference type="NCBI Taxonomy" id="307249"/>
    <lineage>
        <taxon>Bacteria</taxon>
        <taxon>Bacillati</taxon>
        <taxon>Bacillota</taxon>
        <taxon>Negativicutes</taxon>
        <taxon>Selenomonadales</taxon>
        <taxon>Sporomusaceae</taxon>
        <taxon>Sporomusa</taxon>
        <taxon>environmental samples</taxon>
    </lineage>
</organism>
<sequence>MKVRISPEAQDDLQGIKNYIAMELDHPMAALDTVSRIVKAIRGLKDFPDSGAPLAAIVDIKTDYRFLLSDNYLVFYRHEGESVYVVRILYGRRDYVKILFGAPQKDDSNF</sequence>
<protein>
    <submittedName>
        <fullName evidence="2">Addiction module toxin, RelE/StbE family protein</fullName>
    </submittedName>
</protein>
<dbReference type="AlphaFoldDB" id="A0A212LMH8"/>
<name>A0A212LMH8_9FIRM</name>
<accession>A0A212LMH8</accession>
<proteinExistence type="predicted"/>
<dbReference type="InterPro" id="IPR007712">
    <property type="entry name" value="RelE/ParE_toxin"/>
</dbReference>